<dbReference type="Gene3D" id="3.90.228.10">
    <property type="match status" value="1"/>
</dbReference>
<dbReference type="GO" id="GO:1990404">
    <property type="term" value="F:NAD+-protein mono-ADP-ribosyltransferase activity"/>
    <property type="evidence" value="ECO:0007669"/>
    <property type="project" value="TreeGrafter"/>
</dbReference>
<dbReference type="SUPFAM" id="SSF117839">
    <property type="entry name" value="WWE domain"/>
    <property type="match status" value="1"/>
</dbReference>
<feature type="compositionally biased region" description="Basic residues" evidence="5">
    <location>
        <begin position="36"/>
        <end position="53"/>
    </location>
</feature>
<evidence type="ECO:0000256" key="2">
    <source>
        <dbReference type="ARBA" id="ARBA00023242"/>
    </source>
</evidence>
<dbReference type="Proteomes" id="UP000770661">
    <property type="component" value="Unassembled WGS sequence"/>
</dbReference>
<feature type="region of interest" description="Disordered" evidence="5">
    <location>
        <begin position="704"/>
        <end position="736"/>
    </location>
</feature>
<dbReference type="PROSITE" id="PS51059">
    <property type="entry name" value="PARP_CATALYTIC"/>
    <property type="match status" value="1"/>
</dbReference>
<dbReference type="GO" id="GO:0005634">
    <property type="term" value="C:nucleus"/>
    <property type="evidence" value="ECO:0007669"/>
    <property type="project" value="UniProtKB-SubCell"/>
</dbReference>
<dbReference type="InterPro" id="IPR037197">
    <property type="entry name" value="WWE_dom_sf"/>
</dbReference>
<sequence>MAGRRGFEGRSRDDLFAEAESITDMLAQLKGGTRGRGSRPRSRPSARPPHHAPWRPDPAVHHLTRPEWVESAGRPEGPRRPGRNWGRRGPGRPPRNYYPLDPPTQEKEWPREPSPGPRGQQHDRGNPRQQPPRGPGLPVTAQRLVEVLIQSQGFSVSLLNLMEQHYLPPPQVRIIVATHGHMFHIQEEVVSLALRLKLCAAHSGLRGCESREVCDSLHMCPKYVLSWCDEGEACVLGHRWHTDHNLAILKRLSMQFVRYNELRELLRRSHGQGQKGERLEAGPLEVCKAYNKAGCDHLDCPNLHVCLSFVVGLTICTRDNCQLKHNLLSPDCCHLLKLHHLPINEAPRDVAMALLLANPGLRDKAGTGPSAKPRPSKAAAQGRTGKGGKDAAKPLRRPGGKKDRTPAEEESEENSSATETDSESDDSDSQGNKRRGTKGSQVFKAKPGKHGSRDRVKTRKSSAKETESKEDADDRPDKNKEQDDGGKPEVAPKPAPRRTLWAHYLHGDVDIPQICYYSVETKCEDEASGCKKLHAPIHFHWQVKEQAGRWTNLHSDQVTCIERAFCDPALENVNLPRLDPSKLDPSVSGLLILLGRDIWQADFSTNTLTNSAKSTTLQLRRLCTEPVVGQSIQASTYHWYFLDINKKWVKYGNVDTSGKQQLISSITSADIENHYMKTPQQPLNFKNSSFTFVLDLTAMKQTNQLSGTSREVRRRPELHLSKEEQEENKAKEVSDLPSHWDAMQPEERSRMVTLGPASDEYKKLISLLGNTVTTANIVQVDRIQNPFMWRALQNKIRDMTALYKSESLVNVRQLFHGTSHNAVAKICSENFDWRLHGTSTGQAYGRGTYFGINPGISFGYCRPGPNGLKNIFVARVAVGSIINGNPNMARPPDNPATSMLYDSTVDNTANPSMVVKYSQQECYPEYLITFT</sequence>
<evidence type="ECO:0000313" key="8">
    <source>
        <dbReference type="EMBL" id="KAG0719274.1"/>
    </source>
</evidence>
<keyword evidence="4" id="KW-0808">Transferase</keyword>
<dbReference type="PANTHER" id="PTHR45740:SF2">
    <property type="entry name" value="POLY [ADP-RIBOSE] POLYMERASE"/>
    <property type="match status" value="1"/>
</dbReference>
<name>A0A8J4YAH0_CHIOP</name>
<evidence type="ECO:0000259" key="7">
    <source>
        <dbReference type="PROSITE" id="PS51059"/>
    </source>
</evidence>
<keyword evidence="9" id="KW-1185">Reference proteome</keyword>
<feature type="compositionally biased region" description="Basic and acidic residues" evidence="5">
    <location>
        <begin position="58"/>
        <end position="68"/>
    </location>
</feature>
<dbReference type="Pfam" id="PF02825">
    <property type="entry name" value="WWE"/>
    <property type="match status" value="1"/>
</dbReference>
<comment type="similarity">
    <text evidence="3">Belongs to the ARTD/PARP family.</text>
</comment>
<dbReference type="EC" id="2.4.2.-" evidence="4"/>
<evidence type="ECO:0000259" key="6">
    <source>
        <dbReference type="PROSITE" id="PS50918"/>
    </source>
</evidence>
<organism evidence="8 9">
    <name type="scientific">Chionoecetes opilio</name>
    <name type="common">Atlantic snow crab</name>
    <name type="synonym">Cancer opilio</name>
    <dbReference type="NCBI Taxonomy" id="41210"/>
    <lineage>
        <taxon>Eukaryota</taxon>
        <taxon>Metazoa</taxon>
        <taxon>Ecdysozoa</taxon>
        <taxon>Arthropoda</taxon>
        <taxon>Crustacea</taxon>
        <taxon>Multicrustacea</taxon>
        <taxon>Malacostraca</taxon>
        <taxon>Eumalacostraca</taxon>
        <taxon>Eucarida</taxon>
        <taxon>Decapoda</taxon>
        <taxon>Pleocyemata</taxon>
        <taxon>Brachyura</taxon>
        <taxon>Eubrachyura</taxon>
        <taxon>Majoidea</taxon>
        <taxon>Majidae</taxon>
        <taxon>Chionoecetes</taxon>
    </lineage>
</organism>
<dbReference type="Pfam" id="PF00644">
    <property type="entry name" value="PARP"/>
    <property type="match status" value="1"/>
</dbReference>
<feature type="compositionally biased region" description="Basic and acidic residues" evidence="5">
    <location>
        <begin position="710"/>
        <end position="734"/>
    </location>
</feature>
<comment type="subcellular location">
    <subcellularLocation>
        <location evidence="1">Nucleus</location>
    </subcellularLocation>
</comment>
<dbReference type="Gene3D" id="3.30.720.50">
    <property type="match status" value="1"/>
</dbReference>
<keyword evidence="4" id="KW-0328">Glycosyltransferase</keyword>
<keyword evidence="2" id="KW-0539">Nucleus</keyword>
<feature type="compositionally biased region" description="Low complexity" evidence="5">
    <location>
        <begin position="369"/>
        <end position="380"/>
    </location>
</feature>
<keyword evidence="4" id="KW-0520">NAD</keyword>
<dbReference type="PANTHER" id="PTHR45740">
    <property type="entry name" value="POLY [ADP-RIBOSE] POLYMERASE"/>
    <property type="match status" value="1"/>
</dbReference>
<protein>
    <recommendedName>
        <fullName evidence="4">Poly [ADP-ribose] polymerase</fullName>
        <shortName evidence="4">PARP</shortName>
        <ecNumber evidence="4">2.4.2.-</ecNumber>
    </recommendedName>
</protein>
<dbReference type="InterPro" id="IPR012317">
    <property type="entry name" value="Poly(ADP-ribose)pol_cat_dom"/>
</dbReference>
<evidence type="ECO:0000256" key="4">
    <source>
        <dbReference type="RuleBase" id="RU362114"/>
    </source>
</evidence>
<feature type="compositionally biased region" description="Basic residues" evidence="5">
    <location>
        <begin position="80"/>
        <end position="90"/>
    </location>
</feature>
<feature type="domain" description="WWE" evidence="6">
    <location>
        <begin position="625"/>
        <end position="714"/>
    </location>
</feature>
<evidence type="ECO:0000256" key="3">
    <source>
        <dbReference type="ARBA" id="ARBA00024347"/>
    </source>
</evidence>
<accession>A0A8J4YAH0</accession>
<evidence type="ECO:0000256" key="1">
    <source>
        <dbReference type="ARBA" id="ARBA00004123"/>
    </source>
</evidence>
<comment type="caution">
    <text evidence="8">The sequence shown here is derived from an EMBL/GenBank/DDBJ whole genome shotgun (WGS) entry which is preliminary data.</text>
</comment>
<dbReference type="CDD" id="cd01439">
    <property type="entry name" value="TCCD_inducible_PARP_like"/>
    <property type="match status" value="1"/>
</dbReference>
<evidence type="ECO:0000256" key="5">
    <source>
        <dbReference type="SAM" id="MobiDB-lite"/>
    </source>
</evidence>
<gene>
    <name evidence="8" type="primary">PARP12_0</name>
    <name evidence="8" type="ORF">GWK47_000758</name>
</gene>
<feature type="domain" description="PARP catalytic" evidence="7">
    <location>
        <begin position="736"/>
        <end position="931"/>
    </location>
</feature>
<dbReference type="EMBL" id="JACEEZ010014781">
    <property type="protein sequence ID" value="KAG0719274.1"/>
    <property type="molecule type" value="Genomic_DNA"/>
</dbReference>
<dbReference type="SUPFAM" id="SSF56399">
    <property type="entry name" value="ADP-ribosylation"/>
    <property type="match status" value="1"/>
</dbReference>
<evidence type="ECO:0000313" key="9">
    <source>
        <dbReference type="Proteomes" id="UP000770661"/>
    </source>
</evidence>
<feature type="compositionally biased region" description="Basic residues" evidence="5">
    <location>
        <begin position="446"/>
        <end position="461"/>
    </location>
</feature>
<reference evidence="8" key="1">
    <citation type="submission" date="2020-07" db="EMBL/GenBank/DDBJ databases">
        <title>The High-quality genome of the commercially important snow crab, Chionoecetes opilio.</title>
        <authorList>
            <person name="Jeong J.-H."/>
            <person name="Ryu S."/>
        </authorList>
    </citation>
    <scope>NUCLEOTIDE SEQUENCE</scope>
    <source>
        <strain evidence="8">MADBK_172401_WGS</strain>
        <tissue evidence="8">Digestive gland</tissue>
    </source>
</reference>
<feature type="compositionally biased region" description="Basic and acidic residues" evidence="5">
    <location>
        <begin position="475"/>
        <end position="487"/>
    </location>
</feature>
<dbReference type="OrthoDB" id="6366153at2759"/>
<dbReference type="InterPro" id="IPR051712">
    <property type="entry name" value="ARTD-AVP"/>
</dbReference>
<dbReference type="AlphaFoldDB" id="A0A8J4YAH0"/>
<dbReference type="InterPro" id="IPR004170">
    <property type="entry name" value="WWE_dom"/>
</dbReference>
<feature type="region of interest" description="Disordered" evidence="5">
    <location>
        <begin position="26"/>
        <end position="138"/>
    </location>
</feature>
<dbReference type="PROSITE" id="PS50918">
    <property type="entry name" value="WWE"/>
    <property type="match status" value="1"/>
</dbReference>
<feature type="region of interest" description="Disordered" evidence="5">
    <location>
        <begin position="363"/>
        <end position="495"/>
    </location>
</feature>
<dbReference type="GO" id="GO:0003950">
    <property type="term" value="F:NAD+ poly-ADP-ribosyltransferase activity"/>
    <property type="evidence" value="ECO:0007669"/>
    <property type="project" value="UniProtKB-UniRule"/>
</dbReference>
<proteinExistence type="inferred from homology"/>